<keyword evidence="3" id="KW-1185">Reference proteome</keyword>
<keyword evidence="1" id="KW-1133">Transmembrane helix</keyword>
<gene>
    <name evidence="2" type="ORF">CU097_005203</name>
</gene>
<evidence type="ECO:0000256" key="1">
    <source>
        <dbReference type="SAM" id="Phobius"/>
    </source>
</evidence>
<dbReference type="EMBL" id="PJQL01001471">
    <property type="protein sequence ID" value="RCH88413.1"/>
    <property type="molecule type" value="Genomic_DNA"/>
</dbReference>
<feature type="transmembrane region" description="Helical" evidence="1">
    <location>
        <begin position="211"/>
        <end position="232"/>
    </location>
</feature>
<name>A0A367JEP1_RHIAZ</name>
<dbReference type="AlphaFoldDB" id="A0A367JEP1"/>
<dbReference type="OrthoDB" id="3032844at2759"/>
<evidence type="ECO:0000313" key="3">
    <source>
        <dbReference type="Proteomes" id="UP000252139"/>
    </source>
</evidence>
<comment type="caution">
    <text evidence="2">The sequence shown here is derived from an EMBL/GenBank/DDBJ whole genome shotgun (WGS) entry which is preliminary data.</text>
</comment>
<sequence length="351" mass="39604">MADSNSTSFGSIFASGIQDVTAVAAVLGTDICNKNAGMPLTKGHLFPAACGISMFGVLGLAKHILKSFLPLHIAESLEIEVEKFPSLYPMAGHAMRIFICSDHFGSLFARRIGYVIGLLAAVGIAHWLHRLVLGCPKDDIDGYILLARTGACTVFLTLDRSDEEVIRQIRELPLFTEQVEEVFSRLKAGGCFIQSKIVDMHYQAKYSFHDVYIEVINGISALVSLNSLYAVLRAKPTYYIMWNDQFRHVDKFLVAPGKVRLIVETQKLRGLCLYARYYVRISWKVSDLYYLEETNLEPLGQEEISNEDQEKLRAKEQDMYVWIDADNSCKSPRHGLEEEAISYKHICLKDY</sequence>
<organism evidence="2 3">
    <name type="scientific">Rhizopus azygosporus</name>
    <name type="common">Rhizopus microsporus var. azygosporus</name>
    <dbReference type="NCBI Taxonomy" id="86630"/>
    <lineage>
        <taxon>Eukaryota</taxon>
        <taxon>Fungi</taxon>
        <taxon>Fungi incertae sedis</taxon>
        <taxon>Mucoromycota</taxon>
        <taxon>Mucoromycotina</taxon>
        <taxon>Mucoromycetes</taxon>
        <taxon>Mucorales</taxon>
        <taxon>Mucorineae</taxon>
        <taxon>Rhizopodaceae</taxon>
        <taxon>Rhizopus</taxon>
    </lineage>
</organism>
<proteinExistence type="predicted"/>
<accession>A0A367JEP1</accession>
<feature type="transmembrane region" description="Helical" evidence="1">
    <location>
        <begin position="44"/>
        <end position="61"/>
    </location>
</feature>
<keyword evidence="1" id="KW-0812">Transmembrane</keyword>
<evidence type="ECO:0000313" key="2">
    <source>
        <dbReference type="EMBL" id="RCH88413.1"/>
    </source>
</evidence>
<keyword evidence="1" id="KW-0472">Membrane</keyword>
<feature type="transmembrane region" description="Helical" evidence="1">
    <location>
        <begin position="112"/>
        <end position="129"/>
    </location>
</feature>
<reference evidence="2 3" key="1">
    <citation type="journal article" date="2018" name="G3 (Bethesda)">
        <title>Phylogenetic and Phylogenomic Definition of Rhizopus Species.</title>
        <authorList>
            <person name="Gryganskyi A.P."/>
            <person name="Golan J."/>
            <person name="Dolatabadi S."/>
            <person name="Mondo S."/>
            <person name="Robb S."/>
            <person name="Idnurm A."/>
            <person name="Muszewska A."/>
            <person name="Steczkiewicz K."/>
            <person name="Masonjones S."/>
            <person name="Liao H.L."/>
            <person name="Gajdeczka M.T."/>
            <person name="Anike F."/>
            <person name="Vuek A."/>
            <person name="Anishchenko I.M."/>
            <person name="Voigt K."/>
            <person name="de Hoog G.S."/>
            <person name="Smith M.E."/>
            <person name="Heitman J."/>
            <person name="Vilgalys R."/>
            <person name="Stajich J.E."/>
        </authorList>
    </citation>
    <scope>NUCLEOTIDE SEQUENCE [LARGE SCALE GENOMIC DNA]</scope>
    <source>
        <strain evidence="2 3">CBS 357.93</strain>
    </source>
</reference>
<dbReference type="Proteomes" id="UP000252139">
    <property type="component" value="Unassembled WGS sequence"/>
</dbReference>
<protein>
    <submittedName>
        <fullName evidence="2">Uncharacterized protein</fullName>
    </submittedName>
</protein>